<keyword evidence="1" id="KW-0812">Transmembrane</keyword>
<proteinExistence type="predicted"/>
<evidence type="ECO:0000313" key="3">
    <source>
        <dbReference type="Proteomes" id="UP001151760"/>
    </source>
</evidence>
<keyword evidence="3" id="KW-1185">Reference proteome</keyword>
<sequence>MQKQFNPDIVFFHIKRFSPPFLASNDRSVSRDLFAIAGLWCAVVVPAGLSFSAGGVSDIWWGIVETIVSAMSCVGVPDFTAALAILITGASQSRQHGKSEPLLVNRLDHDISSFIFQCAPSSLWLCYSKVRNIIAREIGEPVLNNKEQVVFDVVDTKSWEVAFLECAKVVIGSSYFNLSQVPISMLSHYLDPSYC</sequence>
<feature type="transmembrane region" description="Helical" evidence="1">
    <location>
        <begin position="59"/>
        <end position="88"/>
    </location>
</feature>
<name>A0ABQ5CL72_9ASTR</name>
<evidence type="ECO:0000313" key="2">
    <source>
        <dbReference type="EMBL" id="GJT26822.1"/>
    </source>
</evidence>
<reference evidence="2" key="2">
    <citation type="submission" date="2022-01" db="EMBL/GenBank/DDBJ databases">
        <authorList>
            <person name="Yamashiro T."/>
            <person name="Shiraishi A."/>
            <person name="Satake H."/>
            <person name="Nakayama K."/>
        </authorList>
    </citation>
    <scope>NUCLEOTIDE SEQUENCE</scope>
</reference>
<reference evidence="2" key="1">
    <citation type="journal article" date="2022" name="Int. J. Mol. Sci.">
        <title>Draft Genome of Tanacetum Coccineum: Genomic Comparison of Closely Related Tanacetum-Family Plants.</title>
        <authorList>
            <person name="Yamashiro T."/>
            <person name="Shiraishi A."/>
            <person name="Nakayama K."/>
            <person name="Satake H."/>
        </authorList>
    </citation>
    <scope>NUCLEOTIDE SEQUENCE</scope>
</reference>
<keyword evidence="1" id="KW-1133">Transmembrane helix</keyword>
<feature type="transmembrane region" description="Helical" evidence="1">
    <location>
        <begin position="33"/>
        <end position="53"/>
    </location>
</feature>
<comment type="caution">
    <text evidence="2">The sequence shown here is derived from an EMBL/GenBank/DDBJ whole genome shotgun (WGS) entry which is preliminary data.</text>
</comment>
<organism evidence="2 3">
    <name type="scientific">Tanacetum coccineum</name>
    <dbReference type="NCBI Taxonomy" id="301880"/>
    <lineage>
        <taxon>Eukaryota</taxon>
        <taxon>Viridiplantae</taxon>
        <taxon>Streptophyta</taxon>
        <taxon>Embryophyta</taxon>
        <taxon>Tracheophyta</taxon>
        <taxon>Spermatophyta</taxon>
        <taxon>Magnoliopsida</taxon>
        <taxon>eudicotyledons</taxon>
        <taxon>Gunneridae</taxon>
        <taxon>Pentapetalae</taxon>
        <taxon>asterids</taxon>
        <taxon>campanulids</taxon>
        <taxon>Asterales</taxon>
        <taxon>Asteraceae</taxon>
        <taxon>Asteroideae</taxon>
        <taxon>Anthemideae</taxon>
        <taxon>Anthemidinae</taxon>
        <taxon>Tanacetum</taxon>
    </lineage>
</organism>
<dbReference type="Proteomes" id="UP001151760">
    <property type="component" value="Unassembled WGS sequence"/>
</dbReference>
<gene>
    <name evidence="2" type="ORF">Tco_0907097</name>
</gene>
<keyword evidence="1" id="KW-0472">Membrane</keyword>
<protein>
    <submittedName>
        <fullName evidence="2">Uncharacterized protein</fullName>
    </submittedName>
</protein>
<dbReference type="EMBL" id="BQNB010014324">
    <property type="protein sequence ID" value="GJT26822.1"/>
    <property type="molecule type" value="Genomic_DNA"/>
</dbReference>
<evidence type="ECO:0000256" key="1">
    <source>
        <dbReference type="SAM" id="Phobius"/>
    </source>
</evidence>
<accession>A0ABQ5CL72</accession>